<gene>
    <name evidence="6" type="ORF">E7512_08285</name>
</gene>
<dbReference type="PANTHER" id="PTHR30548:SF4">
    <property type="entry name" value="SUBUNIT OF OXYGEN-SENSITIVE 2-HYDROXYISOCAPROYL-COA DEHYDRATASE"/>
    <property type="match status" value="1"/>
</dbReference>
<dbReference type="InterPro" id="IPR010327">
    <property type="entry name" value="FldB/FldC_alpha/beta"/>
</dbReference>
<organism evidence="6 7">
    <name type="scientific">Faecalispora sporosphaeroides</name>
    <dbReference type="NCBI Taxonomy" id="1549"/>
    <lineage>
        <taxon>Bacteria</taxon>
        <taxon>Bacillati</taxon>
        <taxon>Bacillota</taxon>
        <taxon>Clostridia</taxon>
        <taxon>Eubacteriales</taxon>
        <taxon>Oscillospiraceae</taxon>
        <taxon>Faecalispora</taxon>
    </lineage>
</organism>
<evidence type="ECO:0000313" key="6">
    <source>
        <dbReference type="EMBL" id="MBE6833561.1"/>
    </source>
</evidence>
<reference evidence="6" key="1">
    <citation type="submission" date="2019-04" db="EMBL/GenBank/DDBJ databases">
        <title>Evolution of Biomass-Degrading Anaerobic Consortia Revealed by Metagenomics.</title>
        <authorList>
            <person name="Peng X."/>
        </authorList>
    </citation>
    <scope>NUCLEOTIDE SEQUENCE</scope>
    <source>
        <strain evidence="6">SIG551</strain>
    </source>
</reference>
<dbReference type="PANTHER" id="PTHR30548">
    <property type="entry name" value="2-HYDROXYGLUTARYL-COA DEHYDRATASE, D-COMPONENT-RELATED"/>
    <property type="match status" value="1"/>
</dbReference>
<name>A0A928KVA2_9FIRM</name>
<dbReference type="GO" id="GO:0051536">
    <property type="term" value="F:iron-sulfur cluster binding"/>
    <property type="evidence" value="ECO:0007669"/>
    <property type="project" value="UniProtKB-KW"/>
</dbReference>
<evidence type="ECO:0000313" key="7">
    <source>
        <dbReference type="Proteomes" id="UP000754750"/>
    </source>
</evidence>
<keyword evidence="5" id="KW-0411">Iron-sulfur</keyword>
<evidence type="ECO:0000256" key="4">
    <source>
        <dbReference type="ARBA" id="ARBA00023004"/>
    </source>
</evidence>
<keyword evidence="3" id="KW-0479">Metal-binding</keyword>
<dbReference type="GO" id="GO:0016836">
    <property type="term" value="F:hydro-lyase activity"/>
    <property type="evidence" value="ECO:0007669"/>
    <property type="project" value="UniProtKB-ARBA"/>
</dbReference>
<comment type="cofactor">
    <cofactor evidence="1">
        <name>[4Fe-4S] cluster</name>
        <dbReference type="ChEBI" id="CHEBI:49883"/>
    </cofactor>
</comment>
<sequence length="404" mass="46030">MLGEQTQALFDNARLAKERGEKVGWSASIFPQEIAETLGLNVLYPENHAAGIAARHQADPFLQECEGPLGYSNDLCAYAKLNLAYAAVLNGESGVELPDGGRMVKPDFLLLTNNICNQLTKWYENLARQMDIPIFFIDTCYNPYDYVTESRVRYVRAQIDQLIRDLCAFTGKAWDEERFQRVMRISQRNSYLWERANDLLDRKPSPLSGFELFNYMSAMVCNRGKESSTAVLEQLNAEIEQHIAEGTSTFPVEEQFRVSWDGIACWPYLSHNLRTLKKYGINMVASSYGKAWAIEYEDLDGMARAYCFASTNGDNATTMISRRLEALRKFGCEGTIYHVNRSCKVMDCQMMEVQRQLAALTGVPFTSFDGDQADYRNYSEAQFETRIQGLVEVMEQNKEAKRND</sequence>
<dbReference type="EMBL" id="SVNY01000003">
    <property type="protein sequence ID" value="MBE6833561.1"/>
    <property type="molecule type" value="Genomic_DNA"/>
</dbReference>
<evidence type="ECO:0000256" key="2">
    <source>
        <dbReference type="ARBA" id="ARBA00005806"/>
    </source>
</evidence>
<accession>A0A928KVA2</accession>
<evidence type="ECO:0000256" key="3">
    <source>
        <dbReference type="ARBA" id="ARBA00022723"/>
    </source>
</evidence>
<comment type="similarity">
    <text evidence="2">Belongs to the FldB/FldC dehydratase alpha/beta subunit family.</text>
</comment>
<evidence type="ECO:0000256" key="5">
    <source>
        <dbReference type="ARBA" id="ARBA00023014"/>
    </source>
</evidence>
<dbReference type="AlphaFoldDB" id="A0A928KVA2"/>
<dbReference type="GO" id="GO:0046872">
    <property type="term" value="F:metal ion binding"/>
    <property type="evidence" value="ECO:0007669"/>
    <property type="project" value="UniProtKB-KW"/>
</dbReference>
<protein>
    <submittedName>
        <fullName evidence="6">2-hydroxyacyl-CoA dehydratase</fullName>
    </submittedName>
</protein>
<evidence type="ECO:0000256" key="1">
    <source>
        <dbReference type="ARBA" id="ARBA00001966"/>
    </source>
</evidence>
<dbReference type="Gene3D" id="3.40.50.11900">
    <property type="match status" value="1"/>
</dbReference>
<dbReference type="Gene3D" id="3.40.50.11890">
    <property type="match status" value="1"/>
</dbReference>
<dbReference type="Proteomes" id="UP000754750">
    <property type="component" value="Unassembled WGS sequence"/>
</dbReference>
<comment type="caution">
    <text evidence="6">The sequence shown here is derived from an EMBL/GenBank/DDBJ whole genome shotgun (WGS) entry which is preliminary data.</text>
</comment>
<dbReference type="Pfam" id="PF06050">
    <property type="entry name" value="HGD-D"/>
    <property type="match status" value="1"/>
</dbReference>
<keyword evidence="4" id="KW-0408">Iron</keyword>
<proteinExistence type="inferred from homology"/>